<dbReference type="Proteomes" id="UP000824681">
    <property type="component" value="Chromosome"/>
</dbReference>
<dbReference type="EMBL" id="CP068985">
    <property type="protein sequence ID" value="QYC38713.1"/>
    <property type="molecule type" value="Genomic_DNA"/>
</dbReference>
<evidence type="ECO:0000313" key="2">
    <source>
        <dbReference type="Proteomes" id="UP000824681"/>
    </source>
</evidence>
<accession>A0ABX8TWK3</accession>
<sequence>MSYVDVYMQALDDCGRQVRRVSKMLDFDNTFEDSEAQKPPEKMDSRLFGRLKGAGELAGQIDDVWGAFKAELAAGQDRLDRVERSLDKVVTNYREAEKDPTK</sequence>
<name>A0ABX8TWK3_9ACTN</name>
<dbReference type="RefSeq" id="WP_020545817.1">
    <property type="nucleotide sequence ID" value="NZ_CP068985.1"/>
</dbReference>
<protein>
    <recommendedName>
        <fullName evidence="3">Excreted virulence factor EspC (Type VII ESX diderm)</fullName>
    </recommendedName>
</protein>
<evidence type="ECO:0000313" key="1">
    <source>
        <dbReference type="EMBL" id="QYC38713.1"/>
    </source>
</evidence>
<organism evidence="1 2">
    <name type="scientific">Nonomuraea coxensis DSM 45129</name>
    <dbReference type="NCBI Taxonomy" id="1122611"/>
    <lineage>
        <taxon>Bacteria</taxon>
        <taxon>Bacillati</taxon>
        <taxon>Actinomycetota</taxon>
        <taxon>Actinomycetes</taxon>
        <taxon>Streptosporangiales</taxon>
        <taxon>Streptosporangiaceae</taxon>
        <taxon>Nonomuraea</taxon>
    </lineage>
</organism>
<reference evidence="1 2" key="1">
    <citation type="journal article" date="2021" name="ACS Chem. Biol.">
        <title>Genomic-Led Discovery of a Novel Glycopeptide Antibiotic by Nonomuraea coxensis DSM 45129.</title>
        <authorList>
            <person name="Yushchuk O."/>
            <person name="Vior N.M."/>
            <person name="Andreo-Vidal A."/>
            <person name="Berini F."/>
            <person name="Ruckert C."/>
            <person name="Busche T."/>
            <person name="Binda E."/>
            <person name="Kalinowski J."/>
            <person name="Truman A.W."/>
            <person name="Marinelli F."/>
        </authorList>
    </citation>
    <scope>NUCLEOTIDE SEQUENCE [LARGE SCALE GENOMIC DNA]</scope>
    <source>
        <strain evidence="1 2">DSM 45129</strain>
    </source>
</reference>
<keyword evidence="2" id="KW-1185">Reference proteome</keyword>
<proteinExistence type="predicted"/>
<evidence type="ECO:0008006" key="3">
    <source>
        <dbReference type="Google" id="ProtNLM"/>
    </source>
</evidence>
<gene>
    <name evidence="1" type="ORF">Nocox_05430</name>
</gene>